<name>A0AAD9NFM0_RIDPI</name>
<evidence type="ECO:0000313" key="1">
    <source>
        <dbReference type="EMBL" id="KAK2168265.1"/>
    </source>
</evidence>
<organism evidence="1 2">
    <name type="scientific">Ridgeia piscesae</name>
    <name type="common">Tubeworm</name>
    <dbReference type="NCBI Taxonomy" id="27915"/>
    <lineage>
        <taxon>Eukaryota</taxon>
        <taxon>Metazoa</taxon>
        <taxon>Spiralia</taxon>
        <taxon>Lophotrochozoa</taxon>
        <taxon>Annelida</taxon>
        <taxon>Polychaeta</taxon>
        <taxon>Sedentaria</taxon>
        <taxon>Canalipalpata</taxon>
        <taxon>Sabellida</taxon>
        <taxon>Siboglinidae</taxon>
        <taxon>Ridgeia</taxon>
    </lineage>
</organism>
<protein>
    <submittedName>
        <fullName evidence="1">Uncharacterized protein</fullName>
    </submittedName>
</protein>
<evidence type="ECO:0000313" key="2">
    <source>
        <dbReference type="Proteomes" id="UP001209878"/>
    </source>
</evidence>
<accession>A0AAD9NFM0</accession>
<gene>
    <name evidence="1" type="ORF">NP493_1237g00051</name>
</gene>
<reference evidence="1" key="1">
    <citation type="journal article" date="2023" name="Mol. Biol. Evol.">
        <title>Third-Generation Sequencing Reveals the Adaptive Role of the Epigenome in Three Deep-Sea Polychaetes.</title>
        <authorList>
            <person name="Perez M."/>
            <person name="Aroh O."/>
            <person name="Sun Y."/>
            <person name="Lan Y."/>
            <person name="Juniper S.K."/>
            <person name="Young C.R."/>
            <person name="Angers B."/>
            <person name="Qian P.Y."/>
        </authorList>
    </citation>
    <scope>NUCLEOTIDE SEQUENCE</scope>
    <source>
        <strain evidence="1">R07B-5</strain>
    </source>
</reference>
<dbReference type="AlphaFoldDB" id="A0AAD9NFM0"/>
<dbReference type="Proteomes" id="UP001209878">
    <property type="component" value="Unassembled WGS sequence"/>
</dbReference>
<sequence>MSSRGLFPGHLLQVRSYGRSISSTVHWFPTPKVSFRKCDVNQTATVLPLSETNFMWTYIGGRKQLSVENMTPRRMKRHLLLLMRTDQFLSFERFQSFYDEVMREVRMPLRECFYL</sequence>
<proteinExistence type="predicted"/>
<keyword evidence="2" id="KW-1185">Reference proteome</keyword>
<dbReference type="EMBL" id="JAODUO010001237">
    <property type="protein sequence ID" value="KAK2168265.1"/>
    <property type="molecule type" value="Genomic_DNA"/>
</dbReference>
<comment type="caution">
    <text evidence="1">The sequence shown here is derived from an EMBL/GenBank/DDBJ whole genome shotgun (WGS) entry which is preliminary data.</text>
</comment>